<dbReference type="InterPro" id="IPR024232">
    <property type="entry name" value="SpoIIIAH"/>
</dbReference>
<evidence type="ECO:0000313" key="2">
    <source>
        <dbReference type="EMBL" id="RGX28918.1"/>
    </source>
</evidence>
<dbReference type="InterPro" id="IPR038503">
    <property type="entry name" value="SpoIIIAH_sf"/>
</dbReference>
<dbReference type="Proteomes" id="UP000283880">
    <property type="component" value="Unassembled WGS sequence"/>
</dbReference>
<gene>
    <name evidence="2" type="ORF">DWV29_12620</name>
</gene>
<feature type="region of interest" description="Disordered" evidence="1">
    <location>
        <begin position="110"/>
        <end position="156"/>
    </location>
</feature>
<organism evidence="2 3">
    <name type="scientific">Enterocloster asparagiformis</name>
    <dbReference type="NCBI Taxonomy" id="333367"/>
    <lineage>
        <taxon>Bacteria</taxon>
        <taxon>Bacillati</taxon>
        <taxon>Bacillota</taxon>
        <taxon>Clostridia</taxon>
        <taxon>Lachnospirales</taxon>
        <taxon>Lachnospiraceae</taxon>
        <taxon>Enterocloster</taxon>
    </lineage>
</organism>
<dbReference type="Gene3D" id="1.10.287.4300">
    <property type="entry name" value="Stage III sporulation protein AH-like"/>
    <property type="match status" value="1"/>
</dbReference>
<evidence type="ECO:0000313" key="3">
    <source>
        <dbReference type="Proteomes" id="UP000283880"/>
    </source>
</evidence>
<sequence length="292" mass="30929">MNMKKMKQVKEHMKDINMKRLFRRNQIIITTLAVMIAAAGYLNYAGKKELADSNQVYEAGAMDISDEDILAENQAVLNSQNGGQLLEIPSLDDPDDGSGQVAQNGADGQLAAQDGAGGEQLAQAGADGEQLAQGGADGQTTAPDGNGGQQAADADAQTGLENPGEAVLTSGMSVSDYIANVQLNREQIRAKNKETLMSLIDSTTIDDAAKQQAIQDMIDLTEVSEKENAAETLLMAKGFSDPVVSITKDKVDVVINAASITDPQRAQIEDIVKRKAEVAADQIVITLLNLAE</sequence>
<dbReference type="RefSeq" id="WP_117777485.1">
    <property type="nucleotide sequence ID" value="NZ_JAWRJJ010000360.1"/>
</dbReference>
<dbReference type="Pfam" id="PF12685">
    <property type="entry name" value="SpoIIIAH"/>
    <property type="match status" value="1"/>
</dbReference>
<protein>
    <submittedName>
        <fullName evidence="2">SpoIIIAH-like family protein</fullName>
    </submittedName>
</protein>
<proteinExistence type="predicted"/>
<dbReference type="EMBL" id="QSBM01000009">
    <property type="protein sequence ID" value="RGX28918.1"/>
    <property type="molecule type" value="Genomic_DNA"/>
</dbReference>
<accession>A0A413FEK8</accession>
<dbReference type="AlphaFoldDB" id="A0A413FEK8"/>
<evidence type="ECO:0000256" key="1">
    <source>
        <dbReference type="SAM" id="MobiDB-lite"/>
    </source>
</evidence>
<reference evidence="2 3" key="1">
    <citation type="submission" date="2018-08" db="EMBL/GenBank/DDBJ databases">
        <title>A genome reference for cultivated species of the human gut microbiota.</title>
        <authorList>
            <person name="Zou Y."/>
            <person name="Xue W."/>
            <person name="Luo G."/>
        </authorList>
    </citation>
    <scope>NUCLEOTIDE SEQUENCE [LARGE SCALE GENOMIC DNA]</scope>
    <source>
        <strain evidence="2 3">AF04-15</strain>
    </source>
</reference>
<name>A0A413FEK8_9FIRM</name>
<comment type="caution">
    <text evidence="2">The sequence shown here is derived from an EMBL/GenBank/DDBJ whole genome shotgun (WGS) entry which is preliminary data.</text>
</comment>
<dbReference type="OrthoDB" id="9789991at2"/>